<organism evidence="2 3">
    <name type="scientific">Rhodococcus gordoniae</name>
    <dbReference type="NCBI Taxonomy" id="223392"/>
    <lineage>
        <taxon>Bacteria</taxon>
        <taxon>Bacillati</taxon>
        <taxon>Actinomycetota</taxon>
        <taxon>Actinomycetes</taxon>
        <taxon>Mycobacteriales</taxon>
        <taxon>Nocardiaceae</taxon>
        <taxon>Rhodococcus</taxon>
    </lineage>
</organism>
<dbReference type="Proteomes" id="UP000254569">
    <property type="component" value="Unassembled WGS sequence"/>
</dbReference>
<accession>A0A379LWF8</accession>
<keyword evidence="3" id="KW-1185">Reference proteome</keyword>
<feature type="transmembrane region" description="Helical" evidence="1">
    <location>
        <begin position="32"/>
        <end position="65"/>
    </location>
</feature>
<sequence>MSVLDTRVPRERTDGVDIAGTIWPLYKLEALAMGVLTLLVVLVVTASAQSAVLGAAAVTVAVWWVRRFQRRVFRS</sequence>
<keyword evidence="1" id="KW-1133">Transmembrane helix</keyword>
<evidence type="ECO:0000313" key="3">
    <source>
        <dbReference type="Proteomes" id="UP000254569"/>
    </source>
</evidence>
<reference evidence="2 3" key="1">
    <citation type="submission" date="2018-06" db="EMBL/GenBank/DDBJ databases">
        <authorList>
            <consortium name="Pathogen Informatics"/>
            <person name="Doyle S."/>
        </authorList>
    </citation>
    <scope>NUCLEOTIDE SEQUENCE [LARGE SCALE GENOMIC DNA]</scope>
    <source>
        <strain evidence="2 3">NCTC13296</strain>
    </source>
</reference>
<evidence type="ECO:0000256" key="1">
    <source>
        <dbReference type="SAM" id="Phobius"/>
    </source>
</evidence>
<evidence type="ECO:0000313" key="2">
    <source>
        <dbReference type="EMBL" id="SUE14391.1"/>
    </source>
</evidence>
<dbReference type="AlphaFoldDB" id="A0A379LWF8"/>
<keyword evidence="1" id="KW-0472">Membrane</keyword>
<protein>
    <submittedName>
        <fullName evidence="2">Uncharacterized protein</fullName>
    </submittedName>
</protein>
<dbReference type="RefSeq" id="WP_016935389.1">
    <property type="nucleotide sequence ID" value="NZ_CP101467.1"/>
</dbReference>
<keyword evidence="1" id="KW-0812">Transmembrane</keyword>
<name>A0A379LWF8_9NOCA</name>
<gene>
    <name evidence="2" type="ORF">NCTC13296_01231</name>
</gene>
<proteinExistence type="predicted"/>
<dbReference type="EMBL" id="UGVI01000001">
    <property type="protein sequence ID" value="SUE14391.1"/>
    <property type="molecule type" value="Genomic_DNA"/>
</dbReference>